<dbReference type="GO" id="GO:0015677">
    <property type="term" value="P:copper ion import"/>
    <property type="evidence" value="ECO:0007669"/>
    <property type="project" value="TreeGrafter"/>
</dbReference>
<dbReference type="GO" id="GO:0005886">
    <property type="term" value="C:plasma membrane"/>
    <property type="evidence" value="ECO:0007669"/>
    <property type="project" value="TreeGrafter"/>
</dbReference>
<evidence type="ECO:0000259" key="9">
    <source>
        <dbReference type="PROSITE" id="PS51384"/>
    </source>
</evidence>
<dbReference type="GO" id="GO:0006879">
    <property type="term" value="P:intracellular iron ion homeostasis"/>
    <property type="evidence" value="ECO:0007669"/>
    <property type="project" value="TreeGrafter"/>
</dbReference>
<protein>
    <submittedName>
        <fullName evidence="10 12">Ferric reductase transmembrane component 4</fullName>
    </submittedName>
</protein>
<dbReference type="GO" id="GO:0000293">
    <property type="term" value="F:ferric-chelate reductase activity"/>
    <property type="evidence" value="ECO:0007669"/>
    <property type="project" value="TreeGrafter"/>
</dbReference>
<organism evidence="10">
    <name type="scientific">Eremomyces bilateralis CBS 781.70</name>
    <dbReference type="NCBI Taxonomy" id="1392243"/>
    <lineage>
        <taxon>Eukaryota</taxon>
        <taxon>Fungi</taxon>
        <taxon>Dikarya</taxon>
        <taxon>Ascomycota</taxon>
        <taxon>Pezizomycotina</taxon>
        <taxon>Dothideomycetes</taxon>
        <taxon>Dothideomycetes incertae sedis</taxon>
        <taxon>Eremomycetales</taxon>
        <taxon>Eremomycetaceae</taxon>
        <taxon>Eremomyces</taxon>
    </lineage>
</organism>
<dbReference type="Proteomes" id="UP000504638">
    <property type="component" value="Unplaced"/>
</dbReference>
<dbReference type="GeneID" id="54416879"/>
<accession>A0A6G1G5K9</accession>
<reference evidence="12" key="3">
    <citation type="submission" date="2025-04" db="UniProtKB">
        <authorList>
            <consortium name="RefSeq"/>
        </authorList>
    </citation>
    <scope>IDENTIFICATION</scope>
    <source>
        <strain evidence="12">CBS 781.70</strain>
    </source>
</reference>
<dbReference type="PANTHER" id="PTHR32361">
    <property type="entry name" value="FERRIC/CUPRIC REDUCTASE TRANSMEMBRANE COMPONENT"/>
    <property type="match status" value="1"/>
</dbReference>
<dbReference type="AlphaFoldDB" id="A0A6G1G5K9"/>
<dbReference type="InterPro" id="IPR013130">
    <property type="entry name" value="Fe3_Rdtase_TM_dom"/>
</dbReference>
<dbReference type="SFLD" id="SFLDG01168">
    <property type="entry name" value="Ferric_reductase_subgroup_(FRE"/>
    <property type="match status" value="1"/>
</dbReference>
<keyword evidence="7" id="KW-0325">Glycoprotein</keyword>
<feature type="transmembrane region" description="Helical" evidence="8">
    <location>
        <begin position="213"/>
        <end position="235"/>
    </location>
</feature>
<evidence type="ECO:0000256" key="6">
    <source>
        <dbReference type="ARBA" id="ARBA00023136"/>
    </source>
</evidence>
<keyword evidence="3 8" id="KW-0812">Transmembrane</keyword>
<dbReference type="SUPFAM" id="SSF52343">
    <property type="entry name" value="Ferredoxin reductase-like, C-terminal NADP-linked domain"/>
    <property type="match status" value="1"/>
</dbReference>
<keyword evidence="11" id="KW-1185">Reference proteome</keyword>
<dbReference type="RefSeq" id="XP_033534750.1">
    <property type="nucleotide sequence ID" value="XM_033676309.1"/>
</dbReference>
<keyword evidence="4 8" id="KW-1133">Transmembrane helix</keyword>
<evidence type="ECO:0000313" key="11">
    <source>
        <dbReference type="Proteomes" id="UP000504638"/>
    </source>
</evidence>
<evidence type="ECO:0000256" key="1">
    <source>
        <dbReference type="ARBA" id="ARBA00004141"/>
    </source>
</evidence>
<comment type="subcellular location">
    <subcellularLocation>
        <location evidence="1">Membrane</location>
        <topology evidence="1">Multi-pass membrane protein</topology>
    </subcellularLocation>
</comment>
<dbReference type="Gene3D" id="3.40.50.80">
    <property type="entry name" value="Nucleotide-binding domain of ferredoxin-NADP reductase (FNR) module"/>
    <property type="match status" value="2"/>
</dbReference>
<evidence type="ECO:0000313" key="12">
    <source>
        <dbReference type="RefSeq" id="XP_033534750.1"/>
    </source>
</evidence>
<dbReference type="InterPro" id="IPR051410">
    <property type="entry name" value="Ferric/Cupric_Reductase"/>
</dbReference>
<reference evidence="10 12" key="1">
    <citation type="submission" date="2020-01" db="EMBL/GenBank/DDBJ databases">
        <authorList>
            <consortium name="DOE Joint Genome Institute"/>
            <person name="Haridas S."/>
            <person name="Albert R."/>
            <person name="Binder M."/>
            <person name="Bloem J."/>
            <person name="Labutti K."/>
            <person name="Salamov A."/>
            <person name="Andreopoulos B."/>
            <person name="Baker S.E."/>
            <person name="Barry K."/>
            <person name="Bills G."/>
            <person name="Bluhm B.H."/>
            <person name="Cannon C."/>
            <person name="Castanera R."/>
            <person name="Culley D.E."/>
            <person name="Daum C."/>
            <person name="Ezra D."/>
            <person name="Gonzalez J.B."/>
            <person name="Henrissat B."/>
            <person name="Kuo A."/>
            <person name="Liang C."/>
            <person name="Lipzen A."/>
            <person name="Lutzoni F."/>
            <person name="Magnuson J."/>
            <person name="Mondo S."/>
            <person name="Nolan M."/>
            <person name="Ohm R."/>
            <person name="Pangilinan J."/>
            <person name="Park H.-J."/>
            <person name="Ramirez L."/>
            <person name="Alfaro M."/>
            <person name="Sun H."/>
            <person name="Tritt A."/>
            <person name="Yoshinaga Y."/>
            <person name="Zwiers L.-H."/>
            <person name="Turgeon B.G."/>
            <person name="Goodwin S.B."/>
            <person name="Spatafora J.W."/>
            <person name="Crous P.W."/>
            <person name="Grigoriev I.V."/>
        </authorList>
    </citation>
    <scope>NUCLEOTIDE SEQUENCE</scope>
    <source>
        <strain evidence="10 12">CBS 781.70</strain>
    </source>
</reference>
<reference evidence="12" key="2">
    <citation type="submission" date="2020-04" db="EMBL/GenBank/DDBJ databases">
        <authorList>
            <consortium name="NCBI Genome Project"/>
        </authorList>
    </citation>
    <scope>NUCLEOTIDE SEQUENCE</scope>
    <source>
        <strain evidence="12">CBS 781.70</strain>
    </source>
</reference>
<evidence type="ECO:0000313" key="10">
    <source>
        <dbReference type="EMBL" id="KAF1813119.1"/>
    </source>
</evidence>
<keyword evidence="5" id="KW-0406">Ion transport</keyword>
<gene>
    <name evidence="10 12" type="ORF">P152DRAFT_395545</name>
</gene>
<evidence type="ECO:0000256" key="7">
    <source>
        <dbReference type="ARBA" id="ARBA00023180"/>
    </source>
</evidence>
<evidence type="ECO:0000256" key="5">
    <source>
        <dbReference type="ARBA" id="ARBA00023065"/>
    </source>
</evidence>
<dbReference type="InterPro" id="IPR039261">
    <property type="entry name" value="FNR_nucleotide-bd"/>
</dbReference>
<evidence type="ECO:0000256" key="3">
    <source>
        <dbReference type="ARBA" id="ARBA00022692"/>
    </source>
</evidence>
<dbReference type="CDD" id="cd06186">
    <property type="entry name" value="NOX_Duox_like_FAD_NADP"/>
    <property type="match status" value="1"/>
</dbReference>
<dbReference type="EMBL" id="ML975155">
    <property type="protein sequence ID" value="KAF1813119.1"/>
    <property type="molecule type" value="Genomic_DNA"/>
</dbReference>
<feature type="transmembrane region" description="Helical" evidence="8">
    <location>
        <begin position="322"/>
        <end position="342"/>
    </location>
</feature>
<dbReference type="PANTHER" id="PTHR32361:SF9">
    <property type="entry name" value="FERRIC REDUCTASE TRANSMEMBRANE COMPONENT 3-RELATED"/>
    <property type="match status" value="1"/>
</dbReference>
<evidence type="ECO:0000256" key="2">
    <source>
        <dbReference type="ARBA" id="ARBA00022448"/>
    </source>
</evidence>
<proteinExistence type="predicted"/>
<keyword evidence="2" id="KW-0813">Transport</keyword>
<dbReference type="PROSITE" id="PS51384">
    <property type="entry name" value="FAD_FR"/>
    <property type="match status" value="1"/>
</dbReference>
<sequence length="631" mass="70991">MYDPVCASACGRTIQKFPLVCSTHGKGDHHGGGPMSTTPECRANDTSYLTTLAYCMKSKCAPSNIEAWRLEQWWWEKSTTDKSVHPVMDYEETLATVRKEPTRVPKKEDTLDFTGLITDASWKIETMAELYFEEQETLHARYGYRLRSKPYILYPFSIPGYHVRSLPWLIGNPPLVGQSIYIAIFFILNIVLTAGGYRSTQPNSWFPNRWQEIMAYVSCRTGVLAFAILPLLLLFSSRNNILLWCTNWSHSTFLLLHRWVGRAFALQVILHSIVELQLYIGMGSYKEELVKAYWAWGIVATMTTVLLVTVSVLWFRRISYEIFLILHIVLAIFCIVGSWYHVELLFYRKWGYELWLYAAIAVWAFDRILRVGRIAYTGLKQAHTTEVCPGIIRVDIPGVRWHVKPGLHAYLLFPTLSFRVWESHPFSVSPLQLRLPYQESDASSGGPNQKFGDAEKSANATVTVGQHSRKESIVGLRFYIRGATGLTSMLRPGLVLPCLVEGPYGNRSSVTILSSDRVVVIGGGIGITGLLAYLSSGHVNTKLYWGVKEKYAGLVADVEEQLGAGVEKEVRLGKRFVAEEVLNSEIEAGWKRIGVVVCGPPGLCDDVRAAVVRAGRAGKTEIELEVDAFSW</sequence>
<dbReference type="GO" id="GO:0006826">
    <property type="term" value="P:iron ion transport"/>
    <property type="evidence" value="ECO:0007669"/>
    <property type="project" value="TreeGrafter"/>
</dbReference>
<feature type="transmembrane region" description="Helical" evidence="8">
    <location>
        <begin position="294"/>
        <end position="315"/>
    </location>
</feature>
<evidence type="ECO:0000256" key="4">
    <source>
        <dbReference type="ARBA" id="ARBA00022989"/>
    </source>
</evidence>
<dbReference type="InterPro" id="IPR000778">
    <property type="entry name" value="Cyt_b245_heavy_chain"/>
</dbReference>
<feature type="domain" description="FAD-binding FR-type" evidence="9">
    <location>
        <begin position="361"/>
        <end position="510"/>
    </location>
</feature>
<dbReference type="InterPro" id="IPR017927">
    <property type="entry name" value="FAD-bd_FR_type"/>
</dbReference>
<keyword evidence="6 8" id="KW-0472">Membrane</keyword>
<dbReference type="PRINTS" id="PR00466">
    <property type="entry name" value="GP91PHOX"/>
</dbReference>
<dbReference type="Pfam" id="PF01794">
    <property type="entry name" value="Ferric_reduct"/>
    <property type="match status" value="1"/>
</dbReference>
<name>A0A6G1G5K9_9PEZI</name>
<dbReference type="OrthoDB" id="167398at2759"/>
<evidence type="ECO:0000256" key="8">
    <source>
        <dbReference type="SAM" id="Phobius"/>
    </source>
</evidence>
<feature type="transmembrane region" description="Helical" evidence="8">
    <location>
        <begin position="175"/>
        <end position="192"/>
    </location>
</feature>
<dbReference type="SFLD" id="SFLDS00052">
    <property type="entry name" value="Ferric_Reductase_Domain"/>
    <property type="match status" value="1"/>
</dbReference>